<dbReference type="GO" id="GO:0005524">
    <property type="term" value="F:ATP binding"/>
    <property type="evidence" value="ECO:0007669"/>
    <property type="project" value="InterPro"/>
</dbReference>
<proteinExistence type="predicted"/>
<reference evidence="2" key="1">
    <citation type="submission" date="2015-04" db="EMBL/GenBank/DDBJ databases">
        <authorList>
            <person name="Syromyatnikov M.Y."/>
            <person name="Popov V.N."/>
        </authorList>
    </citation>
    <scope>NUCLEOTIDE SEQUENCE</scope>
    <source>
        <strain evidence="2">NZ</strain>
    </source>
</reference>
<evidence type="ECO:0000259" key="1">
    <source>
        <dbReference type="Pfam" id="PF01443"/>
    </source>
</evidence>
<accession>A0A0K1JS13</accession>
<evidence type="ECO:0000313" key="2">
    <source>
        <dbReference type="EMBL" id="AKU19345.1"/>
    </source>
</evidence>
<organism evidence="2">
    <name type="scientific">Red clover vein mosaic virus</name>
    <dbReference type="NCBI Taxonomy" id="590403"/>
    <lineage>
        <taxon>Viruses</taxon>
        <taxon>Riboviria</taxon>
        <taxon>Orthornavirae</taxon>
        <taxon>Kitrinoviricota</taxon>
        <taxon>Alsuviricetes</taxon>
        <taxon>Tymovirales</taxon>
        <taxon>Betaflexiviridae</taxon>
        <taxon>Quinvirinae</taxon>
        <taxon>Carlavirus</taxon>
        <taxon>Carlavirus trifolii</taxon>
    </lineage>
</organism>
<dbReference type="EMBL" id="KR108251">
    <property type="protein sequence ID" value="AKU19345.1"/>
    <property type="molecule type" value="Genomic_RNA"/>
</dbReference>
<dbReference type="InterPro" id="IPR027351">
    <property type="entry name" value="(+)RNA_virus_helicase_core_dom"/>
</dbReference>
<name>A0A0K1JS13_9VIRU</name>
<dbReference type="SUPFAM" id="SSF52540">
    <property type="entry name" value="P-loop containing nucleoside triphosphate hydrolases"/>
    <property type="match status" value="1"/>
</dbReference>
<reference evidence="2" key="2">
    <citation type="journal article" date="2016" name="Plant Dis.">
        <title>Red clover vein mosaic virus - a novel virus to New Zealand that is already wide-spread in legumes.</title>
        <authorList>
            <person name="Fletcher J.D."/>
            <person name="Tang J."/>
            <person name="Blouin A.G."/>
            <person name="Ward L."/>
            <person name="MacDiarmid R."/>
            <person name="Ziebell H."/>
        </authorList>
    </citation>
    <scope>NUCLEOTIDE SEQUENCE</scope>
    <source>
        <strain evidence="2">NZ</strain>
    </source>
</reference>
<dbReference type="InterPro" id="IPR027417">
    <property type="entry name" value="P-loop_NTPase"/>
</dbReference>
<feature type="domain" description="(+)RNA virus helicase C-terminal" evidence="1">
    <location>
        <begin position="25"/>
        <end position="226"/>
    </location>
</feature>
<dbReference type="Pfam" id="PF01443">
    <property type="entry name" value="Viral_helicase1"/>
    <property type="match status" value="1"/>
</dbReference>
<protein>
    <submittedName>
        <fullName evidence="2">Triple gene block 1</fullName>
    </submittedName>
</protein>
<sequence>MDVLFNVLELCGFTRSSIRVGNPVVILAVPGAGKTTFLRRLLLEDTRFIGCTFGIPDPHGVTGRHILDARTLGPVEEGKLVLVDEFQRGDYKALNPYAILGDVAQFCLAPNLVIEANWFKSSSHRVPSVVCDLLNTLGFSITSSSVGELHILGLFESDLRGTVITYDLEICQLLTDHACEHTSLEACAGVEFEEVSLLLNGPVIPASDRAKFYLAATRASKVLNIFLPIISELSIAGHASDSTT</sequence>